<reference evidence="2 3" key="1">
    <citation type="submission" date="2011-08" db="EMBL/GenBank/DDBJ databases">
        <title>The Genome Sequence of Plasmodium vivax Brazil I.</title>
        <authorList>
            <consortium name="The Broad Institute Genome Sequencing Platform"/>
            <consortium name="The Broad Institute Genome Sequencing Center for Infectious Disease"/>
            <person name="Neafsey D."/>
            <person name="Carlton J."/>
            <person name="Barnwell J."/>
            <person name="Collins W."/>
            <person name="Escalante A."/>
            <person name="Mullikin J."/>
            <person name="Saul A."/>
            <person name="Guigo R."/>
            <person name="Camara F."/>
            <person name="Young S.K."/>
            <person name="Zeng Q."/>
            <person name="Gargeya S."/>
            <person name="Fitzgerald M."/>
            <person name="Haas B."/>
            <person name="Abouelleil A."/>
            <person name="Alvarado L."/>
            <person name="Arachchi H.M."/>
            <person name="Berlin A."/>
            <person name="Brown A."/>
            <person name="Chapman S.B."/>
            <person name="Chen Z."/>
            <person name="Dunbar C."/>
            <person name="Freedman E."/>
            <person name="Gearin G."/>
            <person name="Gellesch M."/>
            <person name="Goldberg J."/>
            <person name="Griggs A."/>
            <person name="Gujja S."/>
            <person name="Heiman D."/>
            <person name="Howarth C."/>
            <person name="Larson L."/>
            <person name="Lui A."/>
            <person name="MacDonald P.J.P."/>
            <person name="Montmayeur A."/>
            <person name="Murphy C."/>
            <person name="Neiman D."/>
            <person name="Pearson M."/>
            <person name="Priest M."/>
            <person name="Roberts A."/>
            <person name="Saif S."/>
            <person name="Shea T."/>
            <person name="Shenoy N."/>
            <person name="Sisk P."/>
            <person name="Stolte C."/>
            <person name="Sykes S."/>
            <person name="Wortman J."/>
            <person name="Nusbaum C."/>
            <person name="Birren B."/>
        </authorList>
    </citation>
    <scope>NUCLEOTIDE SEQUENCE [LARGE SCALE GENOMIC DNA]</scope>
    <source>
        <strain evidence="2 3">Brazil I</strain>
    </source>
</reference>
<evidence type="ECO:0000313" key="3">
    <source>
        <dbReference type="Proteomes" id="UP000053327"/>
    </source>
</evidence>
<name>A0A0J9SN16_PLAV1</name>
<organism evidence="2 3">
    <name type="scientific">Plasmodium vivax (strain Brazil I)</name>
    <dbReference type="NCBI Taxonomy" id="1033975"/>
    <lineage>
        <taxon>Eukaryota</taxon>
        <taxon>Sar</taxon>
        <taxon>Alveolata</taxon>
        <taxon>Apicomplexa</taxon>
        <taxon>Aconoidasida</taxon>
        <taxon>Haemosporida</taxon>
        <taxon>Plasmodiidae</taxon>
        <taxon>Plasmodium</taxon>
        <taxon>Plasmodium (Plasmodium)</taxon>
    </lineage>
</organism>
<dbReference type="Proteomes" id="UP000053327">
    <property type="component" value="Unassembled WGS sequence"/>
</dbReference>
<accession>A0A0J9SN16</accession>
<dbReference type="EMBL" id="KQ234864">
    <property type="protein sequence ID" value="KMZ84141.1"/>
    <property type="molecule type" value="Genomic_DNA"/>
</dbReference>
<dbReference type="AlphaFoldDB" id="A0A0J9SN16"/>
<keyword evidence="1" id="KW-1133">Transmembrane helix</keyword>
<sequence>MKKFLWENGVKVSFGVLGIIYVLYLKRFLIQEWGIYQMKKRERDITTNKIQIYEDHENVKHILDEEKSKTHRRAFDYGRKG</sequence>
<dbReference type="OrthoDB" id="391581at2759"/>
<evidence type="ECO:0000313" key="2">
    <source>
        <dbReference type="EMBL" id="KMZ84141.1"/>
    </source>
</evidence>
<evidence type="ECO:0000256" key="1">
    <source>
        <dbReference type="SAM" id="Phobius"/>
    </source>
</evidence>
<protein>
    <submittedName>
        <fullName evidence="2">Uncharacterized protein</fullName>
    </submittedName>
</protein>
<keyword evidence="1" id="KW-0812">Transmembrane</keyword>
<proteinExistence type="predicted"/>
<keyword evidence="1" id="KW-0472">Membrane</keyword>
<gene>
    <name evidence="2" type="ORF">PVBG_02368</name>
</gene>
<feature type="transmembrane region" description="Helical" evidence="1">
    <location>
        <begin position="12"/>
        <end position="30"/>
    </location>
</feature>